<evidence type="ECO:0000313" key="3">
    <source>
        <dbReference type="EMBL" id="QOY61035.1"/>
    </source>
</evidence>
<gene>
    <name evidence="3" type="ORF">INP52_02165</name>
</gene>
<evidence type="ECO:0000256" key="1">
    <source>
        <dbReference type="SAM" id="MobiDB-lite"/>
    </source>
</evidence>
<proteinExistence type="predicted"/>
<dbReference type="RefSeq" id="WP_194372014.1">
    <property type="nucleotide sequence ID" value="NZ_CP063767.1"/>
</dbReference>
<dbReference type="AlphaFoldDB" id="A0A7S7RUX4"/>
<name>A0A7S7RUX4_9ACTN</name>
<reference evidence="3 4" key="1">
    <citation type="submission" date="2020-10" db="EMBL/GenBank/DDBJ databases">
        <title>Olsenella immobilis sp.nov., isolated from the mud in a fermentation cellar used for the production of Chinese strong-flavoured liquor.</title>
        <authorList>
            <person name="Lu L."/>
        </authorList>
    </citation>
    <scope>NUCLEOTIDE SEQUENCE [LARGE SCALE GENOMIC DNA]</scope>
    <source>
        <strain evidence="3 4">LZLJ-2</strain>
    </source>
</reference>
<evidence type="ECO:0000313" key="4">
    <source>
        <dbReference type="Proteomes" id="UP000593735"/>
    </source>
</evidence>
<keyword evidence="2" id="KW-1133">Transmembrane helix</keyword>
<dbReference type="Gene3D" id="3.90.70.10">
    <property type="entry name" value="Cysteine proteinases"/>
    <property type="match status" value="1"/>
</dbReference>
<accession>A0A7S7RUX4</accession>
<evidence type="ECO:0008006" key="5">
    <source>
        <dbReference type="Google" id="ProtNLM"/>
    </source>
</evidence>
<sequence>MTYGDQGGHARPHGISHGGSSRQYADGARPRITGQGSYHGPRGTQARKGGVGGRGARRDGGRDSYPLRSRPINFRGGRGQGRGSDRRLIILAALALVLVVLLVVGVSSCVRGCSSGPESSADTNPVDSRVAAGVSEDLTEQFAAQLDQNERLAHIAASASDYDDQGLLELALSCPEAIDFVAAYPEAEKTAQPYEDTVSQGTVPQLWCWDARWGSVDYAGRPLALTGSGPTALSMAYMGLVGNADKTPAELASLVSDAGLATGDSGMSASFLTSSAESLGLTCTTYTSNADNLSHFLDTGTYLLVEAKANTLTDAAHWVLVVSENEDGSVVVYDPTSPTVSAHPWASATVASSCDTLYALSATSTSTDATTE</sequence>
<dbReference type="EMBL" id="CP063767">
    <property type="protein sequence ID" value="QOY61035.1"/>
    <property type="molecule type" value="Genomic_DNA"/>
</dbReference>
<protein>
    <recommendedName>
        <fullName evidence="5">Peptidase C39-like domain-containing protein</fullName>
    </recommendedName>
</protein>
<keyword evidence="2" id="KW-0472">Membrane</keyword>
<organism evidence="3 4">
    <name type="scientific">Thermophilibacter immobilis</name>
    <dbReference type="NCBI Taxonomy" id="2779519"/>
    <lineage>
        <taxon>Bacteria</taxon>
        <taxon>Bacillati</taxon>
        <taxon>Actinomycetota</taxon>
        <taxon>Coriobacteriia</taxon>
        <taxon>Coriobacteriales</taxon>
        <taxon>Atopobiaceae</taxon>
        <taxon>Thermophilibacter</taxon>
    </lineage>
</organism>
<dbReference type="KEGG" id="tio:INP52_02165"/>
<evidence type="ECO:0000256" key="2">
    <source>
        <dbReference type="SAM" id="Phobius"/>
    </source>
</evidence>
<keyword evidence="2" id="KW-0812">Transmembrane</keyword>
<dbReference type="Proteomes" id="UP000593735">
    <property type="component" value="Chromosome"/>
</dbReference>
<feature type="transmembrane region" description="Helical" evidence="2">
    <location>
        <begin position="88"/>
        <end position="107"/>
    </location>
</feature>
<feature type="region of interest" description="Disordered" evidence="1">
    <location>
        <begin position="1"/>
        <end position="82"/>
    </location>
</feature>
<keyword evidence="4" id="KW-1185">Reference proteome</keyword>